<proteinExistence type="predicted"/>
<name>A0A0Q2MDU5_VIBFU</name>
<gene>
    <name evidence="2" type="ORF">AMR76_11425</name>
</gene>
<dbReference type="Pfam" id="PF13723">
    <property type="entry name" value="Ketoacyl-synt_2"/>
    <property type="match status" value="1"/>
</dbReference>
<evidence type="ECO:0000259" key="1">
    <source>
        <dbReference type="Pfam" id="PF13723"/>
    </source>
</evidence>
<accession>A0A0Q2MDU5</accession>
<dbReference type="Proteomes" id="UP000051221">
    <property type="component" value="Unassembled WGS sequence"/>
</dbReference>
<dbReference type="InterPro" id="IPR014030">
    <property type="entry name" value="Ketoacyl_synth_N"/>
</dbReference>
<reference evidence="2 3" key="1">
    <citation type="submission" date="2015-08" db="EMBL/GenBank/DDBJ databases">
        <title>Antibacterial properties of a collection of Vibrionaceae strains.</title>
        <authorList>
            <person name="Giubergia S."/>
        </authorList>
    </citation>
    <scope>NUCLEOTIDE SEQUENCE [LARGE SCALE GENOMIC DNA]</scope>
    <source>
        <strain evidence="2 3">S0821</strain>
    </source>
</reference>
<feature type="domain" description="Beta-ketoacyl synthase-like N-terminal" evidence="1">
    <location>
        <begin position="28"/>
        <end position="238"/>
    </location>
</feature>
<evidence type="ECO:0000313" key="3">
    <source>
        <dbReference type="Proteomes" id="UP000051221"/>
    </source>
</evidence>
<dbReference type="AlphaFoldDB" id="A0A0Q2MDU5"/>
<keyword evidence="3" id="KW-1185">Reference proteome</keyword>
<protein>
    <submittedName>
        <fullName evidence="2">3-oxoacyl-ACP synthase</fullName>
    </submittedName>
</protein>
<evidence type="ECO:0000313" key="2">
    <source>
        <dbReference type="EMBL" id="KQH85882.1"/>
    </source>
</evidence>
<dbReference type="InParanoid" id="A0A0Q2MDU5"/>
<dbReference type="EMBL" id="LKHS01000009">
    <property type="protein sequence ID" value="KQH85882.1"/>
    <property type="molecule type" value="Genomic_DNA"/>
</dbReference>
<comment type="caution">
    <text evidence="2">The sequence shown here is derived from an EMBL/GenBank/DDBJ whole genome shotgun (WGS) entry which is preliminary data.</text>
</comment>
<dbReference type="RefSeq" id="WP_055466143.1">
    <property type="nucleotide sequence ID" value="NZ_LKHS01000009.1"/>
</dbReference>
<sequence>MPNQLQFMSFNIDAWSANAEGIHHGDEWKAWSQTGVWPQGAIEAGLIPAMMRRRMSPLSKLAVQTALTLMNAHRVDYLVFASRHGELHRSADLIKDILNGEEASPMSFSQSVHNTAAGLSTIASHQAIPVTSIVAGENTFHSALTDAWLYLSEHPDHRVLLVDFDLPLPEAYQAFEDKCFHGYAFGVMLTAGDTWRVTQQPATGKVDALPHGLSVLKHYLKQDADWLIQGERHAWRWQHA</sequence>
<organism evidence="2 3">
    <name type="scientific">Vibrio furnissii</name>
    <dbReference type="NCBI Taxonomy" id="29494"/>
    <lineage>
        <taxon>Bacteria</taxon>
        <taxon>Pseudomonadati</taxon>
        <taxon>Pseudomonadota</taxon>
        <taxon>Gammaproteobacteria</taxon>
        <taxon>Vibrionales</taxon>
        <taxon>Vibrionaceae</taxon>
        <taxon>Vibrio</taxon>
    </lineage>
</organism>